<dbReference type="PANTHER" id="PTHR10217:SF435">
    <property type="entry name" value="POTASSIUM VOLTAGE-GATED CHANNEL PROTEIN EAG"/>
    <property type="match status" value="1"/>
</dbReference>
<feature type="non-terminal residue" evidence="3">
    <location>
        <position position="1"/>
    </location>
</feature>
<evidence type="ECO:0000259" key="2">
    <source>
        <dbReference type="PROSITE" id="PS50042"/>
    </source>
</evidence>
<dbReference type="PROSITE" id="PS50042">
    <property type="entry name" value="CNMP_BINDING_3"/>
    <property type="match status" value="2"/>
</dbReference>
<feature type="compositionally biased region" description="Low complexity" evidence="1">
    <location>
        <begin position="1"/>
        <end position="19"/>
    </location>
</feature>
<dbReference type="InterPro" id="IPR014710">
    <property type="entry name" value="RmlC-like_jellyroll"/>
</dbReference>
<dbReference type="PANTHER" id="PTHR10217">
    <property type="entry name" value="VOLTAGE AND LIGAND GATED POTASSIUM CHANNEL"/>
    <property type="match status" value="1"/>
</dbReference>
<accession>A0ABN9VPD1</accession>
<feature type="region of interest" description="Disordered" evidence="1">
    <location>
        <begin position="1"/>
        <end position="26"/>
    </location>
</feature>
<dbReference type="SUPFAM" id="SSF51206">
    <property type="entry name" value="cAMP-binding domain-like"/>
    <property type="match status" value="1"/>
</dbReference>
<name>A0ABN9VPD1_9DINO</name>
<dbReference type="SMART" id="SM00100">
    <property type="entry name" value="cNMP"/>
    <property type="match status" value="1"/>
</dbReference>
<protein>
    <recommendedName>
        <fullName evidence="2">Cyclic nucleotide-binding domain-containing protein</fullName>
    </recommendedName>
</protein>
<evidence type="ECO:0000313" key="3">
    <source>
        <dbReference type="EMBL" id="CAK0875140.1"/>
    </source>
</evidence>
<gene>
    <name evidence="3" type="ORF">PCOR1329_LOCUS59871</name>
</gene>
<sequence>SEGAAEASLPPARARARSAPPRPRAVGSEAMLGVQSKRNATIIAGSMCSVWEIEHSDVRGILERHQMERQNFLHLVEEHLDRQVASRIVEHPLFAGFHQQFRTLIGVNCERRLYFAGEAVVREGVVGDRLFVFNLGAARVEMLGQRLASVQGGGAHFGFAMLRPVGVTKERYAVTVTAETMCQVLMVTRSSFEHALNKYPEMREAARALELEESRRYRWQVDRARSLVKTQVQRSQNLRCIMEAFGGVVLTRGASEDSETRRQIERAFFEAWRGQASRAAEARREAESFRASGERHIEKWLVRRRAQMSEAKRRRASLDGGTEEEPPPPAWAAAPRSAREARPRHQPVPVDAGGSPYLSPVPLWRRAPPAQLWQPQPPAIPLPLWPSRRPVTAPEPAGAAAAAGGAAA</sequence>
<dbReference type="InterPro" id="IPR050818">
    <property type="entry name" value="KCNH_animal-type"/>
</dbReference>
<comment type="caution">
    <text evidence="3">The sequence shown here is derived from an EMBL/GenBank/DDBJ whole genome shotgun (WGS) entry which is preliminary data.</text>
</comment>
<dbReference type="Gene3D" id="2.60.120.10">
    <property type="entry name" value="Jelly Rolls"/>
    <property type="match status" value="2"/>
</dbReference>
<dbReference type="InterPro" id="IPR018490">
    <property type="entry name" value="cNMP-bd_dom_sf"/>
</dbReference>
<keyword evidence="4" id="KW-1185">Reference proteome</keyword>
<dbReference type="EMBL" id="CAUYUJ010017479">
    <property type="protein sequence ID" value="CAK0875140.1"/>
    <property type="molecule type" value="Genomic_DNA"/>
</dbReference>
<dbReference type="Proteomes" id="UP001189429">
    <property type="component" value="Unassembled WGS sequence"/>
</dbReference>
<evidence type="ECO:0000256" key="1">
    <source>
        <dbReference type="SAM" id="MobiDB-lite"/>
    </source>
</evidence>
<feature type="domain" description="Cyclic nucleotide-binding" evidence="2">
    <location>
        <begin position="93"/>
        <end position="213"/>
    </location>
</feature>
<feature type="compositionally biased region" description="Low complexity" evidence="1">
    <location>
        <begin position="397"/>
        <end position="408"/>
    </location>
</feature>
<dbReference type="InterPro" id="IPR000595">
    <property type="entry name" value="cNMP-bd_dom"/>
</dbReference>
<evidence type="ECO:0000313" key="4">
    <source>
        <dbReference type="Proteomes" id="UP001189429"/>
    </source>
</evidence>
<feature type="domain" description="Cyclic nucleotide-binding" evidence="2">
    <location>
        <begin position="26"/>
        <end position="62"/>
    </location>
</feature>
<proteinExistence type="predicted"/>
<feature type="compositionally biased region" description="Pro residues" evidence="1">
    <location>
        <begin position="375"/>
        <end position="384"/>
    </location>
</feature>
<dbReference type="CDD" id="cd00038">
    <property type="entry name" value="CAP_ED"/>
    <property type="match status" value="1"/>
</dbReference>
<feature type="region of interest" description="Disordered" evidence="1">
    <location>
        <begin position="310"/>
        <end position="408"/>
    </location>
</feature>
<dbReference type="Pfam" id="PF00027">
    <property type="entry name" value="cNMP_binding"/>
    <property type="match status" value="1"/>
</dbReference>
<reference evidence="3" key="1">
    <citation type="submission" date="2023-10" db="EMBL/GenBank/DDBJ databases">
        <authorList>
            <person name="Chen Y."/>
            <person name="Shah S."/>
            <person name="Dougan E. K."/>
            <person name="Thang M."/>
            <person name="Chan C."/>
        </authorList>
    </citation>
    <scope>NUCLEOTIDE SEQUENCE [LARGE SCALE GENOMIC DNA]</scope>
</reference>
<organism evidence="3 4">
    <name type="scientific">Prorocentrum cordatum</name>
    <dbReference type="NCBI Taxonomy" id="2364126"/>
    <lineage>
        <taxon>Eukaryota</taxon>
        <taxon>Sar</taxon>
        <taxon>Alveolata</taxon>
        <taxon>Dinophyceae</taxon>
        <taxon>Prorocentrales</taxon>
        <taxon>Prorocentraceae</taxon>
        <taxon>Prorocentrum</taxon>
    </lineage>
</organism>